<dbReference type="InterPro" id="IPR016181">
    <property type="entry name" value="Acyl_CoA_acyltransferase"/>
</dbReference>
<keyword evidence="2" id="KW-0012">Acyltransferase</keyword>
<comment type="caution">
    <text evidence="4">The sequence shown here is derived from an EMBL/GenBank/DDBJ whole genome shotgun (WGS) entry which is preliminary data.</text>
</comment>
<dbReference type="InterPro" id="IPR000182">
    <property type="entry name" value="GNAT_dom"/>
</dbReference>
<dbReference type="RefSeq" id="WP_103318906.1">
    <property type="nucleotide sequence ID" value="NZ_PPTF01000023.1"/>
</dbReference>
<evidence type="ECO:0000256" key="2">
    <source>
        <dbReference type="ARBA" id="ARBA00023315"/>
    </source>
</evidence>
<organism evidence="4 5">
    <name type="scientific">Chromobacterium sinusclupearum</name>
    <dbReference type="NCBI Taxonomy" id="2077146"/>
    <lineage>
        <taxon>Bacteria</taxon>
        <taxon>Pseudomonadati</taxon>
        <taxon>Pseudomonadota</taxon>
        <taxon>Betaproteobacteria</taxon>
        <taxon>Neisseriales</taxon>
        <taxon>Chromobacteriaceae</taxon>
        <taxon>Chromobacterium</taxon>
    </lineage>
</organism>
<dbReference type="SUPFAM" id="SSF55729">
    <property type="entry name" value="Acyl-CoA N-acyltransferases (Nat)"/>
    <property type="match status" value="1"/>
</dbReference>
<dbReference type="Proteomes" id="UP000236416">
    <property type="component" value="Unassembled WGS sequence"/>
</dbReference>
<reference evidence="4 5" key="1">
    <citation type="submission" date="2018-01" db="EMBL/GenBank/DDBJ databases">
        <title>Genomic Sequence of Chromobacterium MWU13-2610 from wild cranberry bogs within the Cape Cod National Seashore.</title>
        <authorList>
            <person name="O'Hara-Hanley K."/>
            <person name="Soby S."/>
            <person name="Harrison A."/>
        </authorList>
    </citation>
    <scope>NUCLEOTIDE SEQUENCE [LARGE SCALE GENOMIC DNA]</scope>
    <source>
        <strain evidence="4 5">MWU13-2610</strain>
    </source>
</reference>
<evidence type="ECO:0000256" key="1">
    <source>
        <dbReference type="ARBA" id="ARBA00022679"/>
    </source>
</evidence>
<dbReference type="Gene3D" id="3.40.630.30">
    <property type="match status" value="1"/>
</dbReference>
<evidence type="ECO:0000259" key="3">
    <source>
        <dbReference type="PROSITE" id="PS51186"/>
    </source>
</evidence>
<name>A0A2K4MQE3_9NEIS</name>
<dbReference type="Pfam" id="PF00583">
    <property type="entry name" value="Acetyltransf_1"/>
    <property type="match status" value="1"/>
</dbReference>
<accession>A0A2K4MQE3</accession>
<dbReference type="AlphaFoldDB" id="A0A2K4MQE3"/>
<dbReference type="PANTHER" id="PTHR43877">
    <property type="entry name" value="AMINOALKYLPHOSPHONATE N-ACETYLTRANSFERASE-RELATED-RELATED"/>
    <property type="match status" value="1"/>
</dbReference>
<dbReference type="EMBL" id="PPTF01000023">
    <property type="protein sequence ID" value="POA99278.1"/>
    <property type="molecule type" value="Genomic_DNA"/>
</dbReference>
<keyword evidence="1 4" id="KW-0808">Transferase</keyword>
<dbReference type="CDD" id="cd04301">
    <property type="entry name" value="NAT_SF"/>
    <property type="match status" value="1"/>
</dbReference>
<keyword evidence="5" id="KW-1185">Reference proteome</keyword>
<gene>
    <name evidence="4" type="ORF">C2134_07670</name>
</gene>
<sequence length="176" mass="19556">MLSLRPADSDDIPLIAALHAQSWRASYRGILPDAYLDERADGDRLAVWRARFASETPLWVRIACWEDEPVGFVCLLPDEAPELGVYLDNLHVRGDQQGRGIGRALMAAAAAEACRIAPGRPLYLWVYERNADACAVYARLGGEVLERREEDTAAATRAIALRFHWTDPARLCQPGI</sequence>
<dbReference type="GO" id="GO:0016747">
    <property type="term" value="F:acyltransferase activity, transferring groups other than amino-acyl groups"/>
    <property type="evidence" value="ECO:0007669"/>
    <property type="project" value="InterPro"/>
</dbReference>
<evidence type="ECO:0000313" key="5">
    <source>
        <dbReference type="Proteomes" id="UP000236416"/>
    </source>
</evidence>
<proteinExistence type="predicted"/>
<evidence type="ECO:0000313" key="4">
    <source>
        <dbReference type="EMBL" id="POA99278.1"/>
    </source>
</evidence>
<dbReference type="PROSITE" id="PS51186">
    <property type="entry name" value="GNAT"/>
    <property type="match status" value="1"/>
</dbReference>
<dbReference type="InterPro" id="IPR050832">
    <property type="entry name" value="Bact_Acetyltransf"/>
</dbReference>
<protein>
    <submittedName>
        <fullName evidence="4">GNAT family N-acetyltransferase</fullName>
    </submittedName>
</protein>
<feature type="domain" description="N-acetyltransferase" evidence="3">
    <location>
        <begin position="2"/>
        <end position="168"/>
    </location>
</feature>